<keyword evidence="3" id="KW-1185">Reference proteome</keyword>
<evidence type="ECO:0000259" key="1">
    <source>
        <dbReference type="PROSITE" id="PS51820"/>
    </source>
</evidence>
<feature type="domain" description="PA14" evidence="1">
    <location>
        <begin position="424"/>
        <end position="565"/>
    </location>
</feature>
<dbReference type="EMBL" id="AP027268">
    <property type="protein sequence ID" value="BDW92619.1"/>
    <property type="molecule type" value="Genomic_DNA"/>
</dbReference>
<dbReference type="Pfam" id="PF13287">
    <property type="entry name" value="Fn3_assoc"/>
    <property type="match status" value="1"/>
</dbReference>
<dbReference type="CDD" id="cd00016">
    <property type="entry name" value="ALP_like"/>
    <property type="match status" value="1"/>
</dbReference>
<dbReference type="GO" id="GO:0016787">
    <property type="term" value="F:hydrolase activity"/>
    <property type="evidence" value="ECO:0007669"/>
    <property type="project" value="UniProtKB-ARBA"/>
</dbReference>
<dbReference type="Pfam" id="PF01663">
    <property type="entry name" value="Phosphodiest"/>
    <property type="match status" value="1"/>
</dbReference>
<reference evidence="2 3" key="1">
    <citation type="submission" date="2023-01" db="EMBL/GenBank/DDBJ databases">
        <title>Complete genome sequence of Muricauda aquimarina strain IFOP_LL357.</title>
        <authorList>
            <person name="Gajardo G."/>
            <person name="Ueki S."/>
            <person name="Maruyama F."/>
        </authorList>
    </citation>
    <scope>NUCLEOTIDE SEQUENCE [LARGE SCALE GENOMIC DNA]</scope>
    <source>
        <strain evidence="2 3">IFOP_LL357</strain>
    </source>
</reference>
<gene>
    <name evidence="2" type="ORF">MACH07_14510</name>
</gene>
<dbReference type="Gene3D" id="3.40.720.10">
    <property type="entry name" value="Alkaline Phosphatase, subunit A"/>
    <property type="match status" value="1"/>
</dbReference>
<dbReference type="PANTHER" id="PTHR10151">
    <property type="entry name" value="ECTONUCLEOTIDE PYROPHOSPHATASE/PHOSPHODIESTERASE"/>
    <property type="match status" value="1"/>
</dbReference>
<dbReference type="InterPro" id="IPR026876">
    <property type="entry name" value="Fn3_assoc_repeat"/>
</dbReference>
<proteinExistence type="predicted"/>
<protein>
    <recommendedName>
        <fullName evidence="1">PA14 domain-containing protein</fullName>
    </recommendedName>
</protein>
<dbReference type="SMART" id="SM00758">
    <property type="entry name" value="PA14"/>
    <property type="match status" value="1"/>
</dbReference>
<dbReference type="InterPro" id="IPR037524">
    <property type="entry name" value="PA14/GLEYA"/>
</dbReference>
<dbReference type="PROSITE" id="PS51820">
    <property type="entry name" value="PA14"/>
    <property type="match status" value="1"/>
</dbReference>
<dbReference type="InterPro" id="IPR011658">
    <property type="entry name" value="PA14_dom"/>
</dbReference>
<dbReference type="SUPFAM" id="SSF56988">
    <property type="entry name" value="Anthrax protective antigen"/>
    <property type="match status" value="1"/>
</dbReference>
<sequence>MQVVALYQGQPLHLITNSMSRLIVCAILSVFLLFSCDSKIKKTPTGIKYVVVIGVDGMSPDGILKAETPMMDEMVKNGAATMNGRAVLPSSSSPNWASMIMGAGTEQHGVTSNGWEKFDHQLPPVVATKNGTFPTIFTLFKDQQPEAHVGAIYDWDGFGRLFEKSDVDFDIDGDHEEKTALVAVDYIKKNKPKFTFVHLDHVDHAGHAKGHGTPDYYKSVEKADALIAKIVDATKEAGIFENTMFIVASDHGGLGFGHGGESLAEMEIPFILYGAGIKKGYQIEETVYQYDNAPTVAYAMGLITPQAWIGRPVKSAFIGNKAPKLIYKRKVKITQPKILPDAGYFEPAGGIFKSDSVAVVMQNPNNLGEIRYTLGDIVPTFDNSQRYQDTFYLKQTEIVKAGIFQDNQLVSTVTEANFRIVPKSKQDPVQFEIYQVNGIEKLPNFSSLTPMLKGFVTEFSHKQSLTKDRPQEQVAVVFESLLEIPQEGKYTFYTNSDDGSKLYVNGAEIVDNDGDHGVRERSGSLQLAKGKHLVRVEYFNGGGGFHLDVKYKGPNTPKQIIPANHLYREK</sequence>
<evidence type="ECO:0000313" key="3">
    <source>
        <dbReference type="Proteomes" id="UP001330184"/>
    </source>
</evidence>
<organism evidence="2 3">
    <name type="scientific">Flagellimonas marinaquae</name>
    <dbReference type="NCBI Taxonomy" id="254955"/>
    <lineage>
        <taxon>Bacteria</taxon>
        <taxon>Pseudomonadati</taxon>
        <taxon>Bacteroidota</taxon>
        <taxon>Flavobacteriia</taxon>
        <taxon>Flavobacteriales</taxon>
        <taxon>Flavobacteriaceae</taxon>
        <taxon>Flagellimonas</taxon>
    </lineage>
</organism>
<evidence type="ECO:0000313" key="2">
    <source>
        <dbReference type="EMBL" id="BDW92619.1"/>
    </source>
</evidence>
<dbReference type="InterPro" id="IPR002591">
    <property type="entry name" value="Phosphodiest/P_Trfase"/>
</dbReference>
<dbReference type="Proteomes" id="UP001330184">
    <property type="component" value="Chromosome"/>
</dbReference>
<dbReference type="Gene3D" id="3.90.182.10">
    <property type="entry name" value="Toxin - Anthrax Protective Antigen,domain 1"/>
    <property type="match status" value="1"/>
</dbReference>
<dbReference type="InterPro" id="IPR017850">
    <property type="entry name" value="Alkaline_phosphatase_core_sf"/>
</dbReference>
<dbReference type="SUPFAM" id="SSF53649">
    <property type="entry name" value="Alkaline phosphatase-like"/>
    <property type="match status" value="1"/>
</dbReference>
<accession>A0AA48H935</accession>
<name>A0AA48H935_9FLAO</name>
<dbReference type="AlphaFoldDB" id="A0AA48H935"/>
<dbReference type="PANTHER" id="PTHR10151:SF120">
    <property type="entry name" value="BIS(5'-ADENOSYL)-TRIPHOSPHATASE"/>
    <property type="match status" value="1"/>
</dbReference>
<dbReference type="Pfam" id="PF07691">
    <property type="entry name" value="PA14"/>
    <property type="match status" value="1"/>
</dbReference>